<dbReference type="Pfam" id="PF07394">
    <property type="entry name" value="DUF1501"/>
    <property type="match status" value="1"/>
</dbReference>
<dbReference type="InterPro" id="IPR010869">
    <property type="entry name" value="DUF1501"/>
</dbReference>
<dbReference type="NCBIfam" id="TIGR04183">
    <property type="entry name" value="Por_Secre_tail"/>
    <property type="match status" value="1"/>
</dbReference>
<dbReference type="EMBL" id="CP032157">
    <property type="protein sequence ID" value="AXY77468.1"/>
    <property type="molecule type" value="Genomic_DNA"/>
</dbReference>
<evidence type="ECO:0000313" key="2">
    <source>
        <dbReference type="Proteomes" id="UP000263900"/>
    </source>
</evidence>
<dbReference type="InterPro" id="IPR026444">
    <property type="entry name" value="Secre_tail"/>
</dbReference>
<gene>
    <name evidence="1" type="ORF">D3H65_27330</name>
</gene>
<name>A0A3B7MTM6_9BACT</name>
<keyword evidence="2" id="KW-1185">Reference proteome</keyword>
<dbReference type="RefSeq" id="WP_119053344.1">
    <property type="nucleotide sequence ID" value="NZ_CP032157.1"/>
</dbReference>
<sequence length="530" mass="57484">MKRRDFVKQSLPAAVTLPALINGFSVKAYTGASPIVQALLGAPPTDTDKVLVLIQLNGGNDGLNMVIPVEFYGNYYNARKNIAIPQNKVLTLNGTTKTALHPGMVGMQTLFNEGKLSIVQSVGIPAPSFSHFRATDIWMSASDPEEVLNSGWAGRYLGTQFPNYPNGYPNTQVPDPLAIQIGAIPSLALQGPVMNMAMNIFDPNSFYDFLDGVQDTVPDTPWGKELKYIRLIAGQTEQYSNVIRAAAAKVTSQGSYPGNNYLAQQLKIVARLVKGGLKTRVYMVTTGGFDTHSDQVNSLDTTIGSHNNLLAGLSNAIKSFMDDLEGLGVADRVIGLTFSEFGRRIKSNGSLGTDHGSAAPMFVFGKNVRPGIVGNSPFIPASVSVNDNIPFQYDFRSIYASLLQQWFCVNATDLETIMLRNFQQIPLAVNAACGTTGLDDIIRGAGEELITNYPNPFVESTSITFRTKGGHTLVQVMDGLGRVVKTLTDKVYTPGVYTLSFNSYGLPTGVYYARFQNGAIQQVRSMLKTR</sequence>
<proteinExistence type="predicted"/>
<protein>
    <submittedName>
        <fullName evidence="1">DUF1501 domain-containing protein</fullName>
    </submittedName>
</protein>
<dbReference type="AlphaFoldDB" id="A0A3B7MTM6"/>
<evidence type="ECO:0000313" key="1">
    <source>
        <dbReference type="EMBL" id="AXY77468.1"/>
    </source>
</evidence>
<dbReference type="Proteomes" id="UP000263900">
    <property type="component" value="Chromosome"/>
</dbReference>
<dbReference type="OrthoDB" id="9779968at2"/>
<dbReference type="PANTHER" id="PTHR43737">
    <property type="entry name" value="BLL7424 PROTEIN"/>
    <property type="match status" value="1"/>
</dbReference>
<accession>A0A3B7MTM6</accession>
<dbReference type="PANTHER" id="PTHR43737:SF1">
    <property type="entry name" value="DUF1501 DOMAIN-CONTAINING PROTEIN"/>
    <property type="match status" value="1"/>
</dbReference>
<reference evidence="1 2" key="1">
    <citation type="submission" date="2018-09" db="EMBL/GenBank/DDBJ databases">
        <title>Genome sequencing of strain 6GH32-13.</title>
        <authorList>
            <person name="Weon H.-Y."/>
            <person name="Heo J."/>
            <person name="Kwon S.-W."/>
        </authorList>
    </citation>
    <scope>NUCLEOTIDE SEQUENCE [LARGE SCALE GENOMIC DNA]</scope>
    <source>
        <strain evidence="1 2">5GH32-13</strain>
    </source>
</reference>
<dbReference type="KEGG" id="pseg:D3H65_27330"/>
<organism evidence="1 2">
    <name type="scientific">Paraflavitalea soli</name>
    <dbReference type="NCBI Taxonomy" id="2315862"/>
    <lineage>
        <taxon>Bacteria</taxon>
        <taxon>Pseudomonadati</taxon>
        <taxon>Bacteroidota</taxon>
        <taxon>Chitinophagia</taxon>
        <taxon>Chitinophagales</taxon>
        <taxon>Chitinophagaceae</taxon>
        <taxon>Paraflavitalea</taxon>
    </lineage>
</organism>